<dbReference type="InterPro" id="IPR022878">
    <property type="entry name" value="V-ATPase_asu"/>
</dbReference>
<dbReference type="PANTHER" id="PTHR43607">
    <property type="entry name" value="V-TYPE PROTON ATPASE CATALYTIC SUBUNIT A"/>
    <property type="match status" value="1"/>
</dbReference>
<organism evidence="7 8">
    <name type="scientific">Kwoniella bestiolae CBS 10118</name>
    <dbReference type="NCBI Taxonomy" id="1296100"/>
    <lineage>
        <taxon>Eukaryota</taxon>
        <taxon>Fungi</taxon>
        <taxon>Dikarya</taxon>
        <taxon>Basidiomycota</taxon>
        <taxon>Agaricomycotina</taxon>
        <taxon>Tremellomycetes</taxon>
        <taxon>Tremellales</taxon>
        <taxon>Cryptococcaceae</taxon>
        <taxon>Kwoniella</taxon>
    </lineage>
</organism>
<dbReference type="GO" id="GO:0005524">
    <property type="term" value="F:ATP binding"/>
    <property type="evidence" value="ECO:0007669"/>
    <property type="project" value="UniProtKB-KW"/>
</dbReference>
<dbReference type="InterPro" id="IPR024034">
    <property type="entry name" value="ATPase_F1/V1_b/a_C"/>
</dbReference>
<dbReference type="GO" id="GO:0046034">
    <property type="term" value="P:ATP metabolic process"/>
    <property type="evidence" value="ECO:0007669"/>
    <property type="project" value="InterPro"/>
</dbReference>
<dbReference type="GeneID" id="90824479"/>
<dbReference type="GO" id="GO:0046961">
    <property type="term" value="F:proton-transporting ATPase activity, rotational mechanism"/>
    <property type="evidence" value="ECO:0007669"/>
    <property type="project" value="InterPro"/>
</dbReference>
<name>A0AAJ8KFE4_9TREE</name>
<keyword evidence="2" id="KW-0813">Transport</keyword>
<evidence type="ECO:0000256" key="2">
    <source>
        <dbReference type="ARBA" id="ARBA00022448"/>
    </source>
</evidence>
<evidence type="ECO:0000256" key="3">
    <source>
        <dbReference type="ARBA" id="ARBA00022741"/>
    </source>
</evidence>
<accession>A0AAJ8KFE4</accession>
<proteinExistence type="inferred from homology"/>
<dbReference type="KEGG" id="kbi:90824479"/>
<reference evidence="7" key="2">
    <citation type="submission" date="2024-02" db="EMBL/GenBank/DDBJ databases">
        <title>Comparative genomics of Cryptococcus and Kwoniella reveals pathogenesis evolution and contrasting modes of karyotype evolution via chromosome fusion or intercentromeric recombination.</title>
        <authorList>
            <person name="Coelho M.A."/>
            <person name="David-Palma M."/>
            <person name="Shea T."/>
            <person name="Bowers K."/>
            <person name="McGinley-Smith S."/>
            <person name="Mohammad A.W."/>
            <person name="Gnirke A."/>
            <person name="Yurkov A.M."/>
            <person name="Nowrousian M."/>
            <person name="Sun S."/>
            <person name="Cuomo C.A."/>
            <person name="Heitman J."/>
        </authorList>
    </citation>
    <scope>NUCLEOTIDE SEQUENCE</scope>
    <source>
        <strain evidence="7">CBS 10118</strain>
    </source>
</reference>
<evidence type="ECO:0000256" key="6">
    <source>
        <dbReference type="ARBA" id="ARBA00023065"/>
    </source>
</evidence>
<sequence>MLKNFVAFYDQSQRAVETSDMTFAKVRDSAADVMYKLSQMKFESPNTQSEQDIQGKFDQLYNEIGETFRRMQE</sequence>
<gene>
    <name evidence="7" type="ORF">I302_108969</name>
</gene>
<evidence type="ECO:0000256" key="1">
    <source>
        <dbReference type="ARBA" id="ARBA00008936"/>
    </source>
</evidence>
<keyword evidence="3" id="KW-0547">Nucleotide-binding</keyword>
<evidence type="ECO:0000313" key="7">
    <source>
        <dbReference type="EMBL" id="WVW86914.1"/>
    </source>
</evidence>
<dbReference type="Gene3D" id="1.10.1140.10">
    <property type="entry name" value="Bovine Mitochondrial F1-atpase, Atp Synthase Beta Chain, Chain D, domain 3"/>
    <property type="match status" value="1"/>
</dbReference>
<dbReference type="Proteomes" id="UP000092730">
    <property type="component" value="Chromosome 8"/>
</dbReference>
<dbReference type="RefSeq" id="XP_065726839.1">
    <property type="nucleotide sequence ID" value="XM_065870767.1"/>
</dbReference>
<dbReference type="GO" id="GO:0000329">
    <property type="term" value="C:fungal-type vacuole membrane"/>
    <property type="evidence" value="ECO:0007669"/>
    <property type="project" value="TreeGrafter"/>
</dbReference>
<comment type="similarity">
    <text evidence="1">Belongs to the ATPase alpha/beta chains family.</text>
</comment>
<dbReference type="EMBL" id="CP144548">
    <property type="protein sequence ID" value="WVW86914.1"/>
    <property type="molecule type" value="Genomic_DNA"/>
</dbReference>
<evidence type="ECO:0000313" key="8">
    <source>
        <dbReference type="Proteomes" id="UP000092730"/>
    </source>
</evidence>
<reference evidence="7" key="1">
    <citation type="submission" date="2013-07" db="EMBL/GenBank/DDBJ databases">
        <authorList>
            <consortium name="The Broad Institute Genome Sequencing Platform"/>
            <person name="Cuomo C."/>
            <person name="Litvintseva A."/>
            <person name="Chen Y."/>
            <person name="Heitman J."/>
            <person name="Sun S."/>
            <person name="Springer D."/>
            <person name="Dromer F."/>
            <person name="Young S.K."/>
            <person name="Zeng Q."/>
            <person name="Gargeya S."/>
            <person name="Fitzgerald M."/>
            <person name="Abouelleil A."/>
            <person name="Alvarado L."/>
            <person name="Berlin A.M."/>
            <person name="Chapman S.B."/>
            <person name="Dewar J."/>
            <person name="Goldberg J."/>
            <person name="Griggs A."/>
            <person name="Gujja S."/>
            <person name="Hansen M."/>
            <person name="Howarth C."/>
            <person name="Imamovic A."/>
            <person name="Larimer J."/>
            <person name="McCowan C."/>
            <person name="Murphy C."/>
            <person name="Pearson M."/>
            <person name="Priest M."/>
            <person name="Roberts A."/>
            <person name="Saif S."/>
            <person name="Shea T."/>
            <person name="Sykes S."/>
            <person name="Wortman J."/>
            <person name="Nusbaum C."/>
            <person name="Birren B."/>
        </authorList>
    </citation>
    <scope>NUCLEOTIDE SEQUENCE</scope>
    <source>
        <strain evidence="7">CBS 10118</strain>
    </source>
</reference>
<dbReference type="PANTHER" id="PTHR43607:SF1">
    <property type="entry name" value="H(+)-TRANSPORTING TWO-SECTOR ATPASE"/>
    <property type="match status" value="1"/>
</dbReference>
<evidence type="ECO:0000256" key="5">
    <source>
        <dbReference type="ARBA" id="ARBA00022967"/>
    </source>
</evidence>
<evidence type="ECO:0000256" key="4">
    <source>
        <dbReference type="ARBA" id="ARBA00022840"/>
    </source>
</evidence>
<dbReference type="AlphaFoldDB" id="A0AAJ8KFE4"/>
<keyword evidence="8" id="KW-1185">Reference proteome</keyword>
<keyword evidence="6" id="KW-0406">Ion transport</keyword>
<protein>
    <submittedName>
        <fullName evidence="7">Uncharacterized protein</fullName>
    </submittedName>
</protein>
<keyword evidence="5" id="KW-1278">Translocase</keyword>
<keyword evidence="4" id="KW-0067">ATP-binding</keyword>